<accession>A0A2S5EJP8</accession>
<evidence type="ECO:0000313" key="1">
    <source>
        <dbReference type="EMBL" id="POZ93337.1"/>
    </source>
</evidence>
<name>A0A2S5EJP8_9BACT</name>
<evidence type="ECO:0000313" key="2">
    <source>
        <dbReference type="Proteomes" id="UP000236950"/>
    </source>
</evidence>
<dbReference type="AlphaFoldDB" id="A0A2S5EJP8"/>
<dbReference type="Proteomes" id="UP000236950">
    <property type="component" value="Unassembled WGS sequence"/>
</dbReference>
<protein>
    <submittedName>
        <fullName evidence="1">Uncharacterized protein</fullName>
    </submittedName>
</protein>
<keyword evidence="2" id="KW-1185">Reference proteome</keyword>
<gene>
    <name evidence="1" type="ORF">AA81_02300</name>
</gene>
<proteinExistence type="predicted"/>
<reference evidence="1 2" key="1">
    <citation type="submission" date="2014-01" db="EMBL/GenBank/DDBJ databases">
        <title>Comparative genomics of Petrotoga.</title>
        <authorList>
            <person name="Chow K."/>
            <person name="Charchuk R."/>
            <person name="Nesbo C.L."/>
        </authorList>
    </citation>
    <scope>NUCLEOTIDE SEQUENCE [LARGE SCALE GENOMIC DNA]</scope>
    <source>
        <strain evidence="1 2">DSM 16923</strain>
    </source>
</reference>
<comment type="caution">
    <text evidence="1">The sequence shown here is derived from an EMBL/GenBank/DDBJ whole genome shotgun (WGS) entry which is preliminary data.</text>
</comment>
<sequence length="131" mass="14597">MWLSLLLGSPPVDFLDQSSGSSIIATTDIRSGSIELIRDALVRANQEYLIAAFVFPRKSEVSVVSKPEALEIQSTKSQNVAYFIGIVKAYIPYQDVAIGIQSKRPRVILKTIRGLQWLIRSISFKKQSNDV</sequence>
<dbReference type="EMBL" id="JALY01000052">
    <property type="protein sequence ID" value="POZ93337.1"/>
    <property type="molecule type" value="Genomic_DNA"/>
</dbReference>
<organism evidence="1 2">
    <name type="scientific">Petrotoga halophila DSM 16923</name>
    <dbReference type="NCBI Taxonomy" id="1122953"/>
    <lineage>
        <taxon>Bacteria</taxon>
        <taxon>Thermotogati</taxon>
        <taxon>Thermotogota</taxon>
        <taxon>Thermotogae</taxon>
        <taxon>Petrotogales</taxon>
        <taxon>Petrotogaceae</taxon>
        <taxon>Petrotoga</taxon>
    </lineage>
</organism>